<comment type="caution">
    <text evidence="2">The sequence shown here is derived from an EMBL/GenBank/DDBJ whole genome shotgun (WGS) entry which is preliminary data.</text>
</comment>
<proteinExistence type="predicted"/>
<keyword evidence="1" id="KW-0175">Coiled coil</keyword>
<accession>A0A8S4P552</accession>
<gene>
    <name evidence="2" type="ORF">OFUS_LOCUS13804</name>
</gene>
<evidence type="ECO:0000256" key="1">
    <source>
        <dbReference type="SAM" id="Coils"/>
    </source>
</evidence>
<feature type="coiled-coil region" evidence="1">
    <location>
        <begin position="61"/>
        <end position="88"/>
    </location>
</feature>
<dbReference type="Proteomes" id="UP000749559">
    <property type="component" value="Unassembled WGS sequence"/>
</dbReference>
<dbReference type="EMBL" id="CAIIXF020000007">
    <property type="protein sequence ID" value="CAH1788235.1"/>
    <property type="molecule type" value="Genomic_DNA"/>
</dbReference>
<organism evidence="2 3">
    <name type="scientific">Owenia fusiformis</name>
    <name type="common">Polychaete worm</name>
    <dbReference type="NCBI Taxonomy" id="6347"/>
    <lineage>
        <taxon>Eukaryota</taxon>
        <taxon>Metazoa</taxon>
        <taxon>Spiralia</taxon>
        <taxon>Lophotrochozoa</taxon>
        <taxon>Annelida</taxon>
        <taxon>Polychaeta</taxon>
        <taxon>Sedentaria</taxon>
        <taxon>Canalipalpata</taxon>
        <taxon>Sabellida</taxon>
        <taxon>Oweniida</taxon>
        <taxon>Oweniidae</taxon>
        <taxon>Owenia</taxon>
    </lineage>
</organism>
<protein>
    <submittedName>
        <fullName evidence="2">Uncharacterized protein</fullName>
    </submittedName>
</protein>
<dbReference type="AlphaFoldDB" id="A0A8S4P552"/>
<keyword evidence="3" id="KW-1185">Reference proteome</keyword>
<evidence type="ECO:0000313" key="3">
    <source>
        <dbReference type="Proteomes" id="UP000749559"/>
    </source>
</evidence>
<name>A0A8S4P552_OWEFU</name>
<reference evidence="2" key="1">
    <citation type="submission" date="2022-03" db="EMBL/GenBank/DDBJ databases">
        <authorList>
            <person name="Martin C."/>
        </authorList>
    </citation>
    <scope>NUCLEOTIDE SEQUENCE</scope>
</reference>
<sequence>MSCMQEAYQNQVQKQSGIHLGEREEIDKTEQNLSISKMLNKIILGGLALVCLVNIAGSAPVDEYGENLDDIESVLETEDREVNEDELEFEIRGTAWRFFKAKESFKATKSGDLKFKKNAAILLQLDYLPRKNMKVKGYKRINNGKKWISGKVNTKYLNYYGKSIMERKYSEPSNGKIKLLA</sequence>
<evidence type="ECO:0000313" key="2">
    <source>
        <dbReference type="EMBL" id="CAH1788235.1"/>
    </source>
</evidence>